<keyword evidence="3 5" id="KW-1133">Transmembrane helix</keyword>
<feature type="transmembrane region" description="Helical" evidence="5">
    <location>
        <begin position="187"/>
        <end position="205"/>
    </location>
</feature>
<name>A0A0K2UXX6_LEPSM</name>
<evidence type="ECO:0000256" key="5">
    <source>
        <dbReference type="SAM" id="Phobius"/>
    </source>
</evidence>
<dbReference type="EMBL" id="HACA01025356">
    <property type="protein sequence ID" value="CDW42717.1"/>
    <property type="molecule type" value="Transcribed_RNA"/>
</dbReference>
<dbReference type="Pfam" id="PF01925">
    <property type="entry name" value="TauE"/>
    <property type="match status" value="1"/>
</dbReference>
<dbReference type="OrthoDB" id="189301at2759"/>
<protein>
    <submittedName>
        <fullName evidence="6">Uncharacterized protein</fullName>
    </submittedName>
</protein>
<dbReference type="GO" id="GO:0016020">
    <property type="term" value="C:membrane"/>
    <property type="evidence" value="ECO:0007669"/>
    <property type="project" value="UniProtKB-SubCell"/>
</dbReference>
<reference evidence="6" key="1">
    <citation type="submission" date="2014-05" db="EMBL/GenBank/DDBJ databases">
        <authorList>
            <person name="Chronopoulou M."/>
        </authorList>
    </citation>
    <scope>NUCLEOTIDE SEQUENCE</scope>
    <source>
        <tissue evidence="6">Whole organism</tissue>
    </source>
</reference>
<dbReference type="PANTHER" id="PTHR31154">
    <property type="entry name" value="MEMBRANE TRANSPORTER PROTEIN"/>
    <property type="match status" value="1"/>
</dbReference>
<comment type="subcellular location">
    <subcellularLocation>
        <location evidence="1">Membrane</location>
        <topology evidence="1">Multi-pass membrane protein</topology>
    </subcellularLocation>
</comment>
<evidence type="ECO:0000256" key="2">
    <source>
        <dbReference type="ARBA" id="ARBA00022692"/>
    </source>
</evidence>
<evidence type="ECO:0000256" key="3">
    <source>
        <dbReference type="ARBA" id="ARBA00022989"/>
    </source>
</evidence>
<keyword evidence="2 5" id="KW-0812">Transmembrane</keyword>
<organism evidence="6">
    <name type="scientific">Lepeophtheirus salmonis</name>
    <name type="common">Salmon louse</name>
    <name type="synonym">Caligus salmonis</name>
    <dbReference type="NCBI Taxonomy" id="72036"/>
    <lineage>
        <taxon>Eukaryota</taxon>
        <taxon>Metazoa</taxon>
        <taxon>Ecdysozoa</taxon>
        <taxon>Arthropoda</taxon>
        <taxon>Crustacea</taxon>
        <taxon>Multicrustacea</taxon>
        <taxon>Hexanauplia</taxon>
        <taxon>Copepoda</taxon>
        <taxon>Siphonostomatoida</taxon>
        <taxon>Caligidae</taxon>
        <taxon>Lepeophtheirus</taxon>
    </lineage>
</organism>
<feature type="transmembrane region" description="Helical" evidence="5">
    <location>
        <begin position="268"/>
        <end position="285"/>
    </location>
</feature>
<feature type="transmembrane region" description="Helical" evidence="5">
    <location>
        <begin position="323"/>
        <end position="343"/>
    </location>
</feature>
<proteinExistence type="predicted"/>
<feature type="transmembrane region" description="Helical" evidence="5">
    <location>
        <begin position="89"/>
        <end position="118"/>
    </location>
</feature>
<evidence type="ECO:0000256" key="1">
    <source>
        <dbReference type="ARBA" id="ARBA00004141"/>
    </source>
</evidence>
<accession>A0A0K2UXX6</accession>
<feature type="transmembrane region" description="Helical" evidence="5">
    <location>
        <begin position="349"/>
        <end position="371"/>
    </location>
</feature>
<evidence type="ECO:0000313" key="6">
    <source>
        <dbReference type="EMBL" id="CDW42717.1"/>
    </source>
</evidence>
<evidence type="ECO:0000256" key="4">
    <source>
        <dbReference type="ARBA" id="ARBA00023136"/>
    </source>
</evidence>
<feature type="transmembrane region" description="Helical" evidence="5">
    <location>
        <begin position="225"/>
        <end position="256"/>
    </location>
</feature>
<dbReference type="AlphaFoldDB" id="A0A0K2UXX6"/>
<feature type="transmembrane region" description="Helical" evidence="5">
    <location>
        <begin position="155"/>
        <end position="175"/>
    </location>
</feature>
<sequence length="413" mass="46239">MRNNHMVSDKDSPWTKRISMLLRKYLWEGQSLHKSVKVSVEENDSWRKKMMILHRRVIGIAIPFFICQITWWCLAIKHDYFSLFPDRYIMTLTMILGATVAGMTSEGGGAVAFPVMTLALKIDPKVARDFSLMIQSVGMTCASFTIFWMKIKLEYHSIIFCTLGSSFGMVFGLEVFDSMLSPPVKKLGFVCIWFSFAFALFLLNINHKRKTYNAIPNFGIWQACVLTVVGFFGGIFSAIAGSGVDICSFSILSLLFRVSEKISTPTSVVLMAANSIVGTFWRNFMMDGGAEIEAKNYMAVCVVVVTFFAPLGSILSSHFHRHILASLIYILDTIALVSALVIIPMTQTHIILCVSILLLGFIFFYVLSFLGSKLLERQIQRENEEAAILPIASSIENNDPSIHYSNATLSSIL</sequence>
<keyword evidence="4 5" id="KW-0472">Membrane</keyword>
<feature type="transmembrane region" description="Helical" evidence="5">
    <location>
        <begin position="57"/>
        <end position="77"/>
    </location>
</feature>
<dbReference type="PANTHER" id="PTHR31154:SF4">
    <property type="entry name" value="MEMBRANE TRANSPORTER PROTEIN"/>
    <property type="match status" value="1"/>
</dbReference>
<dbReference type="InterPro" id="IPR002781">
    <property type="entry name" value="TM_pro_TauE-like"/>
</dbReference>
<feature type="transmembrane region" description="Helical" evidence="5">
    <location>
        <begin position="297"/>
        <end position="316"/>
    </location>
</feature>